<dbReference type="Proteomes" id="UP000623967">
    <property type="component" value="Unassembled WGS sequence"/>
</dbReference>
<name>A0ABS1TMH9_9BACI</name>
<evidence type="ECO:0000313" key="1">
    <source>
        <dbReference type="EMBL" id="MBL4952521.1"/>
    </source>
</evidence>
<dbReference type="Gene3D" id="1.20.120.570">
    <property type="entry name" value="YkyA-like"/>
    <property type="match status" value="1"/>
</dbReference>
<protein>
    <submittedName>
        <fullName evidence="1">YkyA family protein</fullName>
    </submittedName>
</protein>
<dbReference type="InterPro" id="IPR036785">
    <property type="entry name" value="YkyA-like_sf"/>
</dbReference>
<evidence type="ECO:0000313" key="2">
    <source>
        <dbReference type="Proteomes" id="UP000623967"/>
    </source>
</evidence>
<dbReference type="InterPro" id="IPR019454">
    <property type="entry name" value="Lipoprot_YkyA-like"/>
</dbReference>
<accession>A0ABS1TMH9</accession>
<sequence>MLSGCAKKNTTVEEIYHVLEKTVTKEKVFEQQQKPLVTLEKKEKNLYNQIIRLGLKQYDQIVKLSNEAIASVNQRKKLMDKETKSIEESEQEFKKIKPLIGKLEDPDLRKITSELADIMSKRYKAHEKLSLEYNDALKNDKKLYEMFKNKNLPLQELEGQVNKLNKIYKTISATNEEFNQLTEQYNKKKLSFYKKAGLATNK</sequence>
<proteinExistence type="predicted"/>
<organism evidence="1 2">
    <name type="scientific">Neobacillus paridis</name>
    <dbReference type="NCBI Taxonomy" id="2803862"/>
    <lineage>
        <taxon>Bacteria</taxon>
        <taxon>Bacillati</taxon>
        <taxon>Bacillota</taxon>
        <taxon>Bacilli</taxon>
        <taxon>Bacillales</taxon>
        <taxon>Bacillaceae</taxon>
        <taxon>Neobacillus</taxon>
    </lineage>
</organism>
<dbReference type="EMBL" id="JAESWB010000168">
    <property type="protein sequence ID" value="MBL4952521.1"/>
    <property type="molecule type" value="Genomic_DNA"/>
</dbReference>
<gene>
    <name evidence="1" type="ORF">JK635_09890</name>
</gene>
<dbReference type="Pfam" id="PF10368">
    <property type="entry name" value="YkyA"/>
    <property type="match status" value="1"/>
</dbReference>
<reference evidence="1 2" key="1">
    <citation type="submission" date="2021-01" db="EMBL/GenBank/DDBJ databases">
        <title>Genome public.</title>
        <authorList>
            <person name="Liu C."/>
            <person name="Sun Q."/>
        </authorList>
    </citation>
    <scope>NUCLEOTIDE SEQUENCE [LARGE SCALE GENOMIC DNA]</scope>
    <source>
        <strain evidence="1 2">YIM B02564</strain>
    </source>
</reference>
<keyword evidence="2" id="KW-1185">Reference proteome</keyword>
<comment type="caution">
    <text evidence="1">The sequence shown here is derived from an EMBL/GenBank/DDBJ whole genome shotgun (WGS) entry which is preliminary data.</text>
</comment>
<dbReference type="SUPFAM" id="SSF140423">
    <property type="entry name" value="MW0975(SA0943)-like"/>
    <property type="match status" value="1"/>
</dbReference>